<reference evidence="1 2" key="1">
    <citation type="submission" date="2019-07" db="EMBL/GenBank/DDBJ databases">
        <title>Complete genome of Crassaminicella thermophila SY095.</title>
        <authorList>
            <person name="Li X."/>
        </authorList>
    </citation>
    <scope>NUCLEOTIDE SEQUENCE [LARGE SCALE GENOMIC DNA]</scope>
    <source>
        <strain evidence="1 2">SY095</strain>
    </source>
</reference>
<dbReference type="OrthoDB" id="3712030at2"/>
<dbReference type="EMBL" id="CP042243">
    <property type="protein sequence ID" value="QEK12086.1"/>
    <property type="molecule type" value="Genomic_DNA"/>
</dbReference>
<organism evidence="1 2">
    <name type="scientific">Crassaminicella thermophila</name>
    <dbReference type="NCBI Taxonomy" id="2599308"/>
    <lineage>
        <taxon>Bacteria</taxon>
        <taxon>Bacillati</taxon>
        <taxon>Bacillota</taxon>
        <taxon>Clostridia</taxon>
        <taxon>Eubacteriales</taxon>
        <taxon>Clostridiaceae</taxon>
        <taxon>Crassaminicella</taxon>
    </lineage>
</organism>
<proteinExistence type="predicted"/>
<evidence type="ECO:0000313" key="2">
    <source>
        <dbReference type="Proteomes" id="UP000324646"/>
    </source>
</evidence>
<dbReference type="InterPro" id="IPR047755">
    <property type="entry name" value="OrtA"/>
</dbReference>
<gene>
    <name evidence="1" type="ORF">FQB35_06690</name>
</gene>
<name>A0A5C0SE90_CRATE</name>
<dbReference type="Proteomes" id="UP000324646">
    <property type="component" value="Chromosome"/>
</dbReference>
<dbReference type="RefSeq" id="WP_148809241.1">
    <property type="nucleotide sequence ID" value="NZ_CP042243.1"/>
</dbReference>
<dbReference type="KEGG" id="crs:FQB35_06690"/>
<evidence type="ECO:0000313" key="1">
    <source>
        <dbReference type="EMBL" id="QEK12086.1"/>
    </source>
</evidence>
<dbReference type="AlphaFoldDB" id="A0A5C0SE90"/>
<dbReference type="Pfam" id="PF22010">
    <property type="entry name" value="OrtA"/>
    <property type="match status" value="1"/>
</dbReference>
<accession>A0A5C0SE90</accession>
<protein>
    <submittedName>
        <fullName evidence="1">2-amino-4-ketopentanoate thiolase</fullName>
    </submittedName>
</protein>
<sequence>MKASKGDWVLIHNIVLCSNERAPQVPDDTKKVPLESWVKGFLQHDAEVGEEVQVRTITGRLEKGKLIDVNPTYKHNYGNFVPELLQIGIKLRKILYGGEANE</sequence>
<keyword evidence="2" id="KW-1185">Reference proteome</keyword>
<dbReference type="NCBIfam" id="NF040739">
    <property type="entry name" value="ornith_OrtA"/>
    <property type="match status" value="1"/>
</dbReference>